<comment type="caution">
    <text evidence="3">The sequence shown here is derived from an EMBL/GenBank/DDBJ whole genome shotgun (WGS) entry which is preliminary data.</text>
</comment>
<dbReference type="AlphaFoldDB" id="A0A812PTR9"/>
<feature type="region of interest" description="Disordered" evidence="1">
    <location>
        <begin position="206"/>
        <end position="309"/>
    </location>
</feature>
<reference evidence="3" key="1">
    <citation type="submission" date="2021-02" db="EMBL/GenBank/DDBJ databases">
        <authorList>
            <person name="Dougan E. K."/>
            <person name="Rhodes N."/>
            <person name="Thang M."/>
            <person name="Chan C."/>
        </authorList>
    </citation>
    <scope>NUCLEOTIDE SEQUENCE</scope>
</reference>
<organism evidence="3 4">
    <name type="scientific">Symbiodinium natans</name>
    <dbReference type="NCBI Taxonomy" id="878477"/>
    <lineage>
        <taxon>Eukaryota</taxon>
        <taxon>Sar</taxon>
        <taxon>Alveolata</taxon>
        <taxon>Dinophyceae</taxon>
        <taxon>Suessiales</taxon>
        <taxon>Symbiodiniaceae</taxon>
        <taxon>Symbiodinium</taxon>
    </lineage>
</organism>
<name>A0A812PTR9_9DINO</name>
<feature type="compositionally biased region" description="Low complexity" evidence="1">
    <location>
        <begin position="206"/>
        <end position="216"/>
    </location>
</feature>
<dbReference type="InterPro" id="IPR026116">
    <property type="entry name" value="GT18_cat"/>
</dbReference>
<proteinExistence type="predicted"/>
<protein>
    <recommendedName>
        <fullName evidence="2">Glycosyltransferase family 18 catalytic domain-containing protein</fullName>
    </recommendedName>
</protein>
<feature type="compositionally biased region" description="Polar residues" evidence="1">
    <location>
        <begin position="291"/>
        <end position="303"/>
    </location>
</feature>
<accession>A0A812PTR9</accession>
<dbReference type="EMBL" id="CAJNDS010002157">
    <property type="protein sequence ID" value="CAE7355236.1"/>
    <property type="molecule type" value="Genomic_DNA"/>
</dbReference>
<feature type="domain" description="Glycosyltransferase family 18 catalytic" evidence="2">
    <location>
        <begin position="100"/>
        <end position="198"/>
    </location>
</feature>
<sequence>MWNKMLTSIDKTGFEISAKDYSSNSRAIDGWHGSSGHRAVMRTSGMWTNLKAIGCGKAERIYNCWFMETTSDPLGECNGTYIPTTTSTTTSVLGADYPWVKGRLEESCDDACARNGKICTPQNFAQLNQEVDSNAEMRQVLSSLGVTCQSFYADAPEGALSPAWSPSNGNCILSGKSRPESTFRCQTKPNTWRRLCACISNFTSSNNSSENDTFSNLTSSDTTNDAGNHTRNETSTSTDDDPNNDTSHDSRNDTSSNDTSNDSNNDSNDDINDDTNNDTSNSDDSGSTISVNDSAESVSNESSNPRDDFSTASAVSGDFGLAGMVFLLVLQPLCI</sequence>
<evidence type="ECO:0000313" key="4">
    <source>
        <dbReference type="Proteomes" id="UP000604046"/>
    </source>
</evidence>
<evidence type="ECO:0000256" key="1">
    <source>
        <dbReference type="SAM" id="MobiDB-lite"/>
    </source>
</evidence>
<keyword evidence="4" id="KW-1185">Reference proteome</keyword>
<gene>
    <name evidence="3" type="ORF">SNAT2548_LOCUS18868</name>
</gene>
<dbReference type="UniPathway" id="UPA00378"/>
<dbReference type="Pfam" id="PF15024">
    <property type="entry name" value="Glyco_transf_18"/>
    <property type="match status" value="1"/>
</dbReference>
<feature type="compositionally biased region" description="Polar residues" evidence="1">
    <location>
        <begin position="217"/>
        <end position="229"/>
    </location>
</feature>
<dbReference type="GO" id="GO:0030144">
    <property type="term" value="F:alpha-1,6-mannosylglycoprotein 6-beta-N-acetylglucosaminyltransferase activity"/>
    <property type="evidence" value="ECO:0007669"/>
    <property type="project" value="InterPro"/>
</dbReference>
<dbReference type="Proteomes" id="UP000604046">
    <property type="component" value="Unassembled WGS sequence"/>
</dbReference>
<evidence type="ECO:0000259" key="2">
    <source>
        <dbReference type="Pfam" id="PF15024"/>
    </source>
</evidence>
<feature type="compositionally biased region" description="Low complexity" evidence="1">
    <location>
        <begin position="253"/>
        <end position="266"/>
    </location>
</feature>
<feature type="compositionally biased region" description="Low complexity" evidence="1">
    <location>
        <begin position="277"/>
        <end position="290"/>
    </location>
</feature>
<feature type="compositionally biased region" description="Acidic residues" evidence="1">
    <location>
        <begin position="267"/>
        <end position="276"/>
    </location>
</feature>
<evidence type="ECO:0000313" key="3">
    <source>
        <dbReference type="EMBL" id="CAE7355236.1"/>
    </source>
</evidence>